<keyword evidence="3" id="KW-1185">Reference proteome</keyword>
<organism evidence="2 3">
    <name type="scientific">Marmoricola endophyticus</name>
    <dbReference type="NCBI Taxonomy" id="2040280"/>
    <lineage>
        <taxon>Bacteria</taxon>
        <taxon>Bacillati</taxon>
        <taxon>Actinomycetota</taxon>
        <taxon>Actinomycetes</taxon>
        <taxon>Propionibacteriales</taxon>
        <taxon>Nocardioidaceae</taxon>
        <taxon>Marmoricola</taxon>
    </lineage>
</organism>
<evidence type="ECO:0000313" key="2">
    <source>
        <dbReference type="EMBL" id="GGF57738.1"/>
    </source>
</evidence>
<accession>A0A917BUX6</accession>
<name>A0A917BUX6_9ACTN</name>
<feature type="region of interest" description="Disordered" evidence="1">
    <location>
        <begin position="26"/>
        <end position="60"/>
    </location>
</feature>
<dbReference type="RefSeq" id="WP_188781331.1">
    <property type="nucleotide sequence ID" value="NZ_BMKQ01000002.1"/>
</dbReference>
<reference evidence="2" key="2">
    <citation type="submission" date="2020-09" db="EMBL/GenBank/DDBJ databases">
        <authorList>
            <person name="Sun Q."/>
            <person name="Zhou Y."/>
        </authorList>
    </citation>
    <scope>NUCLEOTIDE SEQUENCE</scope>
    <source>
        <strain evidence="2">CGMCC 1.16067</strain>
    </source>
</reference>
<comment type="caution">
    <text evidence="2">The sequence shown here is derived from an EMBL/GenBank/DDBJ whole genome shotgun (WGS) entry which is preliminary data.</text>
</comment>
<gene>
    <name evidence="2" type="ORF">GCM10011519_34560</name>
</gene>
<feature type="compositionally biased region" description="Basic and acidic residues" evidence="1">
    <location>
        <begin position="29"/>
        <end position="42"/>
    </location>
</feature>
<evidence type="ECO:0000256" key="1">
    <source>
        <dbReference type="SAM" id="MobiDB-lite"/>
    </source>
</evidence>
<sequence length="60" mass="6701">MVFWIVVAVVVVLGFALSWVVSGRQRPTARRDFTDPHQEQAKAHVQRNQIGGAESGPPRF</sequence>
<dbReference type="Proteomes" id="UP000649179">
    <property type="component" value="Unassembled WGS sequence"/>
</dbReference>
<protein>
    <submittedName>
        <fullName evidence="2">Uncharacterized protein</fullName>
    </submittedName>
</protein>
<proteinExistence type="predicted"/>
<reference evidence="2" key="1">
    <citation type="journal article" date="2014" name="Int. J. Syst. Evol. Microbiol.">
        <title>Complete genome sequence of Corynebacterium casei LMG S-19264T (=DSM 44701T), isolated from a smear-ripened cheese.</title>
        <authorList>
            <consortium name="US DOE Joint Genome Institute (JGI-PGF)"/>
            <person name="Walter F."/>
            <person name="Albersmeier A."/>
            <person name="Kalinowski J."/>
            <person name="Ruckert C."/>
        </authorList>
    </citation>
    <scope>NUCLEOTIDE SEQUENCE</scope>
    <source>
        <strain evidence="2">CGMCC 1.16067</strain>
    </source>
</reference>
<dbReference type="AlphaFoldDB" id="A0A917BUX6"/>
<dbReference type="EMBL" id="BMKQ01000002">
    <property type="protein sequence ID" value="GGF57738.1"/>
    <property type="molecule type" value="Genomic_DNA"/>
</dbReference>
<evidence type="ECO:0000313" key="3">
    <source>
        <dbReference type="Proteomes" id="UP000649179"/>
    </source>
</evidence>